<dbReference type="EMBL" id="JBEXAC010000001">
    <property type="protein sequence ID" value="MET6998411.1"/>
    <property type="molecule type" value="Genomic_DNA"/>
</dbReference>
<reference evidence="2 3" key="1">
    <citation type="submission" date="2024-06" db="EMBL/GenBank/DDBJ databases">
        <title>Chitinophaga defluvii sp. nov., isolated from municipal sewage.</title>
        <authorList>
            <person name="Zhang L."/>
        </authorList>
    </citation>
    <scope>NUCLEOTIDE SEQUENCE [LARGE SCALE GENOMIC DNA]</scope>
    <source>
        <strain evidence="2 3">H8</strain>
    </source>
</reference>
<evidence type="ECO:0000313" key="2">
    <source>
        <dbReference type="EMBL" id="MET6998411.1"/>
    </source>
</evidence>
<accession>A0ABV2T5W6</accession>
<dbReference type="PROSITE" id="PS51257">
    <property type="entry name" value="PROKAR_LIPOPROTEIN"/>
    <property type="match status" value="1"/>
</dbReference>
<dbReference type="SUPFAM" id="SSF82153">
    <property type="entry name" value="FAS1 domain"/>
    <property type="match status" value="1"/>
</dbReference>
<gene>
    <name evidence="2" type="ORF">ABR189_13570</name>
</gene>
<organism evidence="2 3">
    <name type="scientific">Chitinophaga defluvii</name>
    <dbReference type="NCBI Taxonomy" id="3163343"/>
    <lineage>
        <taxon>Bacteria</taxon>
        <taxon>Pseudomonadati</taxon>
        <taxon>Bacteroidota</taxon>
        <taxon>Chitinophagia</taxon>
        <taxon>Chitinophagales</taxon>
        <taxon>Chitinophagaceae</taxon>
        <taxon>Chitinophaga</taxon>
    </lineage>
</organism>
<sequence length="335" mass="37667">MKQKYICYCILAAGLMLISITGCRKDNSYTRYEPVQRYTGTIQQYLASRTDNFDSMLLVLKKSGLNTLLEKDTVTFFAPTDQNLLAALNGYNIYRQANALPPVVLNDIDSASWRVILGPYIIPGRWEMANFTEQDGQILNSVVMRNMHGKVVHQATSGVKDIGPGTIRFSYMNGSRFERDWLSAYVTTSNINVDNGVVHVLEPGHLLGFNFFADKAKEMQNLYSEERAFASGSLTFPNTDSRIWTLRVKKLTAIDANTIETEGADLLASDYRIRLTIDAKDSITLVPAPGSANQTIEKNGPCYFDPVTYTYRLSYRYLGADGYRIISETIKYIAQ</sequence>
<dbReference type="Pfam" id="PF02469">
    <property type="entry name" value="Fasciclin"/>
    <property type="match status" value="1"/>
</dbReference>
<dbReference type="Proteomes" id="UP001549749">
    <property type="component" value="Unassembled WGS sequence"/>
</dbReference>
<name>A0ABV2T5W6_9BACT</name>
<comment type="caution">
    <text evidence="2">The sequence shown here is derived from an EMBL/GenBank/DDBJ whole genome shotgun (WGS) entry which is preliminary data.</text>
</comment>
<dbReference type="PROSITE" id="PS50213">
    <property type="entry name" value="FAS1"/>
    <property type="match status" value="1"/>
</dbReference>
<protein>
    <submittedName>
        <fullName evidence="2">Fasciclin domain-containing protein</fullName>
    </submittedName>
</protein>
<dbReference type="InterPro" id="IPR000782">
    <property type="entry name" value="FAS1_domain"/>
</dbReference>
<evidence type="ECO:0000259" key="1">
    <source>
        <dbReference type="PROSITE" id="PS50213"/>
    </source>
</evidence>
<dbReference type="Gene3D" id="2.30.180.10">
    <property type="entry name" value="FAS1 domain"/>
    <property type="match status" value="1"/>
</dbReference>
<feature type="domain" description="FAS1" evidence="1">
    <location>
        <begin position="40"/>
        <end position="205"/>
    </location>
</feature>
<dbReference type="InterPro" id="IPR036378">
    <property type="entry name" value="FAS1_dom_sf"/>
</dbReference>
<dbReference type="RefSeq" id="WP_354661046.1">
    <property type="nucleotide sequence ID" value="NZ_JBEXAC010000001.1"/>
</dbReference>
<evidence type="ECO:0000313" key="3">
    <source>
        <dbReference type="Proteomes" id="UP001549749"/>
    </source>
</evidence>
<keyword evidence="3" id="KW-1185">Reference proteome</keyword>
<proteinExistence type="predicted"/>